<dbReference type="SMART" id="SM00360">
    <property type="entry name" value="RRM"/>
    <property type="match status" value="1"/>
</dbReference>
<dbReference type="FunFam" id="3.30.70.330:FF:000538">
    <property type="entry name" value="Nuclear cap-binding protein subunit 2"/>
    <property type="match status" value="1"/>
</dbReference>
<keyword evidence="8 11" id="KW-0508">mRNA splicing</keyword>
<dbReference type="InterPro" id="IPR012677">
    <property type="entry name" value="Nucleotide-bd_a/b_plait_sf"/>
</dbReference>
<keyword evidence="5 11" id="KW-0507">mRNA processing</keyword>
<feature type="domain" description="RRM" evidence="13">
    <location>
        <begin position="43"/>
        <end position="121"/>
    </location>
</feature>
<keyword evidence="4" id="KW-0813">Transport</keyword>
<evidence type="ECO:0000256" key="5">
    <source>
        <dbReference type="ARBA" id="ARBA00022664"/>
    </source>
</evidence>
<feature type="compositionally biased region" description="Basic and acidic residues" evidence="12">
    <location>
        <begin position="178"/>
        <end position="189"/>
    </location>
</feature>
<dbReference type="GO" id="GO:0045292">
    <property type="term" value="P:mRNA cis splicing, via spliceosome"/>
    <property type="evidence" value="ECO:0007669"/>
    <property type="project" value="InterPro"/>
</dbReference>
<gene>
    <name evidence="14" type="primary">AlNc14C159G7739</name>
    <name evidence="14" type="ORF">ALNC14_087280</name>
</gene>
<dbReference type="SUPFAM" id="SSF54928">
    <property type="entry name" value="RNA-binding domain, RBD"/>
    <property type="match status" value="1"/>
</dbReference>
<evidence type="ECO:0000256" key="6">
    <source>
        <dbReference type="ARBA" id="ARBA00022816"/>
    </source>
</evidence>
<reference evidence="14" key="2">
    <citation type="submission" date="2011-02" db="EMBL/GenBank/DDBJ databases">
        <authorList>
            <person name="MacLean D."/>
        </authorList>
    </citation>
    <scope>NUCLEOTIDE SEQUENCE</scope>
</reference>
<evidence type="ECO:0000256" key="3">
    <source>
        <dbReference type="ARBA" id="ARBA00019878"/>
    </source>
</evidence>
<comment type="similarity">
    <text evidence="2 11">Belongs to the RRM NCBP2 family.</text>
</comment>
<organism evidence="14">
    <name type="scientific">Albugo laibachii Nc14</name>
    <dbReference type="NCBI Taxonomy" id="890382"/>
    <lineage>
        <taxon>Eukaryota</taxon>
        <taxon>Sar</taxon>
        <taxon>Stramenopiles</taxon>
        <taxon>Oomycota</taxon>
        <taxon>Peronosporomycetes</taxon>
        <taxon>Albuginales</taxon>
        <taxon>Albuginaceae</taxon>
        <taxon>Albugo</taxon>
    </lineage>
</organism>
<keyword evidence="7 10" id="KW-0694">RNA-binding</keyword>
<feature type="region of interest" description="Disordered" evidence="12">
    <location>
        <begin position="127"/>
        <end position="251"/>
    </location>
</feature>
<dbReference type="InterPro" id="IPR035979">
    <property type="entry name" value="RBD_domain_sf"/>
</dbReference>
<evidence type="ECO:0000256" key="1">
    <source>
        <dbReference type="ARBA" id="ARBA00004123"/>
    </source>
</evidence>
<feature type="compositionally biased region" description="Basic and acidic residues" evidence="12">
    <location>
        <begin position="198"/>
        <end position="213"/>
    </location>
</feature>
<name>F0WMQ1_9STRA</name>
<dbReference type="EMBL" id="FR824204">
    <property type="protein sequence ID" value="CCA22585.1"/>
    <property type="molecule type" value="Genomic_DNA"/>
</dbReference>
<evidence type="ECO:0000256" key="9">
    <source>
        <dbReference type="ARBA" id="ARBA00023242"/>
    </source>
</evidence>
<evidence type="ECO:0000256" key="4">
    <source>
        <dbReference type="ARBA" id="ARBA00022448"/>
    </source>
</evidence>
<evidence type="ECO:0000256" key="11">
    <source>
        <dbReference type="RuleBase" id="RU364036"/>
    </source>
</evidence>
<comment type="subcellular location">
    <subcellularLocation>
        <location evidence="1 11">Nucleus</location>
    </subcellularLocation>
</comment>
<feature type="compositionally biased region" description="Basic and acidic residues" evidence="12">
    <location>
        <begin position="137"/>
        <end position="149"/>
    </location>
</feature>
<evidence type="ECO:0000313" key="14">
    <source>
        <dbReference type="EMBL" id="CCA22585.1"/>
    </source>
</evidence>
<dbReference type="PANTHER" id="PTHR18847:SF0">
    <property type="entry name" value="NUCLEAR CAP-BINDING PROTEIN SUBUNIT 2"/>
    <property type="match status" value="1"/>
</dbReference>
<reference evidence="14" key="1">
    <citation type="journal article" date="2011" name="PLoS Biol.">
        <title>Gene gain and loss during evolution of obligate parasitism in the white rust pathogen of Arabidopsis thaliana.</title>
        <authorList>
            <person name="Kemen E."/>
            <person name="Gardiner A."/>
            <person name="Schultz-Larsen T."/>
            <person name="Kemen A.C."/>
            <person name="Balmuth A.L."/>
            <person name="Robert-Seilaniantz A."/>
            <person name="Bailey K."/>
            <person name="Holub E."/>
            <person name="Studholme D.J."/>
            <person name="Maclean D."/>
            <person name="Jones J.D."/>
        </authorList>
    </citation>
    <scope>NUCLEOTIDE SEQUENCE</scope>
</reference>
<evidence type="ECO:0000256" key="12">
    <source>
        <dbReference type="SAM" id="MobiDB-lite"/>
    </source>
</evidence>
<dbReference type="CDD" id="cd12240">
    <property type="entry name" value="RRM_NCBP2"/>
    <property type="match status" value="1"/>
</dbReference>
<protein>
    <recommendedName>
        <fullName evidence="3 11">Nuclear cap-binding protein subunit 2</fullName>
    </recommendedName>
    <alternativeName>
        <fullName evidence="11">20 kDa nuclear cap-binding protein</fullName>
    </alternativeName>
</protein>
<evidence type="ECO:0000259" key="13">
    <source>
        <dbReference type="PROSITE" id="PS50102"/>
    </source>
</evidence>
<sequence length="251" mass="28781">MADLYDEIAEEEEQFLPKNQRKYWDRKTYKSLEEQQSAIKQSSTLYIGNLSFYTSENQLCELFSRVGTIKRVIMGLDRFKKTPCGFCFVEYYSHAEALACSNFLSGTKLDNRVIRCEMDGGFTQGRQFGRGFSGGQVRDDRRSKDEYDPGRGGFGKADSEAQTSRNLFRQPYNGGKRSRGDYLPSERNKRASVSPDRLIPEEENPRFRDREELSAEPTEEMEKSDVVMAANDEASQVKVEGDLLEKRSNSE</sequence>
<dbReference type="GO" id="GO:0005846">
    <property type="term" value="C:nuclear cap binding complex"/>
    <property type="evidence" value="ECO:0007669"/>
    <property type="project" value="InterPro"/>
</dbReference>
<dbReference type="InterPro" id="IPR000504">
    <property type="entry name" value="RRM_dom"/>
</dbReference>
<evidence type="ECO:0000256" key="10">
    <source>
        <dbReference type="PROSITE-ProRule" id="PRU00176"/>
    </source>
</evidence>
<dbReference type="Gene3D" id="3.30.70.330">
    <property type="match status" value="1"/>
</dbReference>
<keyword evidence="6" id="KW-0509">mRNA transport</keyword>
<feature type="compositionally biased region" description="Basic and acidic residues" evidence="12">
    <location>
        <begin position="239"/>
        <end position="251"/>
    </location>
</feature>
<keyword evidence="9 11" id="KW-0539">Nucleus</keyword>
<accession>F0WMQ1</accession>
<dbReference type="GO" id="GO:0051028">
    <property type="term" value="P:mRNA transport"/>
    <property type="evidence" value="ECO:0007669"/>
    <property type="project" value="UniProtKB-KW"/>
</dbReference>
<dbReference type="GO" id="GO:0006401">
    <property type="term" value="P:RNA catabolic process"/>
    <property type="evidence" value="ECO:0007669"/>
    <property type="project" value="UniProtKB-ARBA"/>
</dbReference>
<dbReference type="InterPro" id="IPR034148">
    <property type="entry name" value="NCBP2_RRM"/>
</dbReference>
<proteinExistence type="inferred from homology"/>
<dbReference type="GO" id="GO:0005634">
    <property type="term" value="C:nucleus"/>
    <property type="evidence" value="ECO:0007669"/>
    <property type="project" value="UniProtKB-SubCell"/>
</dbReference>
<dbReference type="HOGENOM" id="CLU_070952_0_2_1"/>
<dbReference type="AlphaFoldDB" id="F0WMQ1"/>
<dbReference type="PANTHER" id="PTHR18847">
    <property type="entry name" value="20 KD NUCLEAR CAP BINDING PROTEIN"/>
    <property type="match status" value="1"/>
</dbReference>
<evidence type="ECO:0000256" key="7">
    <source>
        <dbReference type="ARBA" id="ARBA00022884"/>
    </source>
</evidence>
<evidence type="ECO:0000256" key="2">
    <source>
        <dbReference type="ARBA" id="ARBA00010725"/>
    </source>
</evidence>
<dbReference type="Pfam" id="PF00076">
    <property type="entry name" value="RRM_1"/>
    <property type="match status" value="1"/>
</dbReference>
<dbReference type="PROSITE" id="PS50102">
    <property type="entry name" value="RRM"/>
    <property type="match status" value="1"/>
</dbReference>
<evidence type="ECO:0000256" key="8">
    <source>
        <dbReference type="ARBA" id="ARBA00023187"/>
    </source>
</evidence>
<dbReference type="GO" id="GO:0000339">
    <property type="term" value="F:RNA cap binding"/>
    <property type="evidence" value="ECO:0007669"/>
    <property type="project" value="InterPro"/>
</dbReference>
<dbReference type="InterPro" id="IPR027157">
    <property type="entry name" value="NCBP2"/>
</dbReference>